<feature type="compositionally biased region" description="Polar residues" evidence="1">
    <location>
        <begin position="32"/>
        <end position="55"/>
    </location>
</feature>
<feature type="compositionally biased region" description="Polar residues" evidence="1">
    <location>
        <begin position="1"/>
        <end position="23"/>
    </location>
</feature>
<feature type="non-terminal residue" evidence="3">
    <location>
        <position position="1"/>
    </location>
</feature>
<dbReference type="AlphaFoldDB" id="A0A8S2U919"/>
<proteinExistence type="predicted"/>
<comment type="caution">
    <text evidence="3">The sequence shown here is derived from an EMBL/GenBank/DDBJ whole genome shotgun (WGS) entry which is preliminary data.</text>
</comment>
<feature type="region of interest" description="Disordered" evidence="1">
    <location>
        <begin position="1"/>
        <end position="103"/>
    </location>
</feature>
<evidence type="ECO:0000256" key="1">
    <source>
        <dbReference type="SAM" id="MobiDB-lite"/>
    </source>
</evidence>
<evidence type="ECO:0000313" key="3">
    <source>
        <dbReference type="EMBL" id="CAF4330776.1"/>
    </source>
</evidence>
<accession>A0A8S2U919</accession>
<dbReference type="EMBL" id="CAJOBA010061392">
    <property type="protein sequence ID" value="CAF4330776.1"/>
    <property type="molecule type" value="Genomic_DNA"/>
</dbReference>
<feature type="compositionally biased region" description="Polar residues" evidence="1">
    <location>
        <begin position="62"/>
        <end position="80"/>
    </location>
</feature>
<dbReference type="EMBL" id="CAJNOK010039059">
    <property type="protein sequence ID" value="CAF1542305.1"/>
    <property type="molecule type" value="Genomic_DNA"/>
</dbReference>
<dbReference type="Proteomes" id="UP000677228">
    <property type="component" value="Unassembled WGS sequence"/>
</dbReference>
<dbReference type="Proteomes" id="UP000682733">
    <property type="component" value="Unassembled WGS sequence"/>
</dbReference>
<evidence type="ECO:0000313" key="4">
    <source>
        <dbReference type="Proteomes" id="UP000682733"/>
    </source>
</evidence>
<evidence type="ECO:0000313" key="2">
    <source>
        <dbReference type="EMBL" id="CAF1542305.1"/>
    </source>
</evidence>
<organism evidence="3 4">
    <name type="scientific">Didymodactylos carnosus</name>
    <dbReference type="NCBI Taxonomy" id="1234261"/>
    <lineage>
        <taxon>Eukaryota</taxon>
        <taxon>Metazoa</taxon>
        <taxon>Spiralia</taxon>
        <taxon>Gnathifera</taxon>
        <taxon>Rotifera</taxon>
        <taxon>Eurotatoria</taxon>
        <taxon>Bdelloidea</taxon>
        <taxon>Philodinida</taxon>
        <taxon>Philodinidae</taxon>
        <taxon>Didymodactylos</taxon>
    </lineage>
</organism>
<protein>
    <submittedName>
        <fullName evidence="3">Uncharacterized protein</fullName>
    </submittedName>
</protein>
<sequence>ARYAQSTSPATLNNYITQKSSARPTLLRLHSDSLNSDISENTTPSTHSAPHSPNEATHDGANHQSFRIRSTFNVNQQQPHQARGYAQNPPLNGGSGSSALRTDPNHISYCSVCTII</sequence>
<name>A0A8S2U919_9BILA</name>
<reference evidence="3" key="1">
    <citation type="submission" date="2021-02" db="EMBL/GenBank/DDBJ databases">
        <authorList>
            <person name="Nowell W R."/>
        </authorList>
    </citation>
    <scope>NUCLEOTIDE SEQUENCE</scope>
</reference>
<gene>
    <name evidence="2" type="ORF">OVA965_LOCUS38848</name>
    <name evidence="3" type="ORF">TMI583_LOCUS40064</name>
</gene>